<feature type="compositionally biased region" description="Polar residues" evidence="13">
    <location>
        <begin position="363"/>
        <end position="429"/>
    </location>
</feature>
<evidence type="ECO:0000259" key="16">
    <source>
        <dbReference type="Pfam" id="PF04811"/>
    </source>
</evidence>
<evidence type="ECO:0000256" key="2">
    <source>
        <dbReference type="ARBA" id="ARBA00004394"/>
    </source>
</evidence>
<dbReference type="InterPro" id="IPR036175">
    <property type="entry name" value="Sec23/24_helical_dom_sf"/>
</dbReference>
<dbReference type="SUPFAM" id="SSF81811">
    <property type="entry name" value="Helical domain of Sec23/24"/>
    <property type="match status" value="1"/>
</dbReference>
<evidence type="ECO:0000256" key="7">
    <source>
        <dbReference type="ARBA" id="ARBA00022824"/>
    </source>
</evidence>
<dbReference type="SUPFAM" id="SSF82754">
    <property type="entry name" value="C-terminal, gelsolin-like domain of Sec23/24"/>
    <property type="match status" value="1"/>
</dbReference>
<comment type="caution">
    <text evidence="19">The sequence shown here is derived from an EMBL/GenBank/DDBJ whole genome shotgun (WGS) entry which is preliminary data.</text>
</comment>
<evidence type="ECO:0000256" key="12">
    <source>
        <dbReference type="ARBA" id="ARBA00023329"/>
    </source>
</evidence>
<evidence type="ECO:0000256" key="6">
    <source>
        <dbReference type="ARBA" id="ARBA00022490"/>
    </source>
</evidence>
<feature type="compositionally biased region" description="Basic and acidic residues" evidence="13">
    <location>
        <begin position="904"/>
        <end position="917"/>
    </location>
</feature>
<feature type="compositionally biased region" description="Polar residues" evidence="13">
    <location>
        <begin position="91"/>
        <end position="103"/>
    </location>
</feature>
<keyword evidence="11" id="KW-0472">Membrane</keyword>
<dbReference type="InterPro" id="IPR006895">
    <property type="entry name" value="Znf_Sec23_Sec24"/>
</dbReference>
<dbReference type="InterPro" id="IPR012990">
    <property type="entry name" value="Beta-sandwich_Sec23_24"/>
</dbReference>
<dbReference type="SUPFAM" id="SSF82919">
    <property type="entry name" value="Zn-finger domain of Sec23/24"/>
    <property type="match status" value="1"/>
</dbReference>
<feature type="domain" description="Sec23/Sec24 beta-sandwich" evidence="18">
    <location>
        <begin position="996"/>
        <end position="1080"/>
    </location>
</feature>
<evidence type="ECO:0000256" key="9">
    <source>
        <dbReference type="ARBA" id="ARBA00022927"/>
    </source>
</evidence>
<dbReference type="InterPro" id="IPR036465">
    <property type="entry name" value="vWFA_dom_sf"/>
</dbReference>
<dbReference type="Gene3D" id="3.40.50.410">
    <property type="entry name" value="von Willebrand factor, type A domain"/>
    <property type="match status" value="1"/>
</dbReference>
<evidence type="ECO:0000256" key="4">
    <source>
        <dbReference type="ARBA" id="ARBA00008334"/>
    </source>
</evidence>
<reference evidence="19 20" key="1">
    <citation type="submission" date="2024-03" db="EMBL/GenBank/DDBJ databases">
        <title>The genome assembly and annotation of the cricket Gryllus longicercus Weissman &amp; Gray.</title>
        <authorList>
            <person name="Szrajer S."/>
            <person name="Gray D."/>
            <person name="Ylla G."/>
        </authorList>
    </citation>
    <scope>NUCLEOTIDE SEQUENCE [LARGE SCALE GENOMIC DNA]</scope>
    <source>
        <strain evidence="19">DAG 2021-001</strain>
        <tissue evidence="19">Whole body minus gut</tissue>
    </source>
</reference>
<feature type="compositionally biased region" description="Polar residues" evidence="13">
    <location>
        <begin position="48"/>
        <end position="65"/>
    </location>
</feature>
<dbReference type="GO" id="GO:0006886">
    <property type="term" value="P:intracellular protein transport"/>
    <property type="evidence" value="ECO:0007669"/>
    <property type="project" value="InterPro"/>
</dbReference>
<evidence type="ECO:0000256" key="3">
    <source>
        <dbReference type="ARBA" id="ARBA00004397"/>
    </source>
</evidence>
<dbReference type="PANTHER" id="PTHR13803">
    <property type="entry name" value="SEC24-RELATED PROTEIN"/>
    <property type="match status" value="1"/>
</dbReference>
<name>A0AAN9VZJ5_9ORTH</name>
<dbReference type="GO" id="GO:0030127">
    <property type="term" value="C:COPII vesicle coat"/>
    <property type="evidence" value="ECO:0007669"/>
    <property type="project" value="InterPro"/>
</dbReference>
<protein>
    <recommendedName>
        <fullName evidence="21">Protein transport protein Sec24A</fullName>
    </recommendedName>
</protein>
<dbReference type="GO" id="GO:0090110">
    <property type="term" value="P:COPII-coated vesicle cargo loading"/>
    <property type="evidence" value="ECO:0007669"/>
    <property type="project" value="TreeGrafter"/>
</dbReference>
<dbReference type="Gene3D" id="1.20.120.730">
    <property type="entry name" value="Sec23/Sec24 helical domain"/>
    <property type="match status" value="1"/>
</dbReference>
<evidence type="ECO:0008006" key="21">
    <source>
        <dbReference type="Google" id="ProtNLM"/>
    </source>
</evidence>
<keyword evidence="9" id="KW-0653">Protein transport</keyword>
<evidence type="ECO:0000313" key="20">
    <source>
        <dbReference type="Proteomes" id="UP001378592"/>
    </source>
</evidence>
<feature type="domain" description="Sec23/Sec24 trunk" evidence="16">
    <location>
        <begin position="754"/>
        <end position="991"/>
    </location>
</feature>
<dbReference type="SUPFAM" id="SSF53300">
    <property type="entry name" value="vWA-like"/>
    <property type="match status" value="1"/>
</dbReference>
<dbReference type="InterPro" id="IPR041742">
    <property type="entry name" value="Sec24-like_trunk_dom"/>
</dbReference>
<dbReference type="InterPro" id="IPR050550">
    <property type="entry name" value="SEC23_SEC24_subfamily"/>
</dbReference>
<evidence type="ECO:0000256" key="8">
    <source>
        <dbReference type="ARBA" id="ARBA00022892"/>
    </source>
</evidence>
<dbReference type="Gene3D" id="2.30.30.380">
    <property type="entry name" value="Zn-finger domain of Sec23/24"/>
    <property type="match status" value="1"/>
</dbReference>
<dbReference type="PANTHER" id="PTHR13803:SF39">
    <property type="entry name" value="SECRETORY 24AB, ISOFORM A"/>
    <property type="match status" value="1"/>
</dbReference>
<feature type="domain" description="Zinc finger Sec23/Sec24-type" evidence="15">
    <location>
        <begin position="681"/>
        <end position="717"/>
    </location>
</feature>
<evidence type="ECO:0000256" key="5">
    <source>
        <dbReference type="ARBA" id="ARBA00022448"/>
    </source>
</evidence>
<feature type="domain" description="Gelsolin-like" evidence="14">
    <location>
        <begin position="1218"/>
        <end position="1291"/>
    </location>
</feature>
<dbReference type="Pfam" id="PF04811">
    <property type="entry name" value="Sec23_trunk"/>
    <property type="match status" value="1"/>
</dbReference>
<dbReference type="GO" id="GO:0000139">
    <property type="term" value="C:Golgi membrane"/>
    <property type="evidence" value="ECO:0007669"/>
    <property type="project" value="UniProtKB-SubCell"/>
</dbReference>
<sequence length="1344" mass="146851">MAQSSGYPNSVPPIPGSNNSGGPNFILNGQPPQWGKPPMTTMKPPRQPNYQSYMNQSNPVSSNGTPSQPSLSNPGSLSSHSSRDPSPIPSNCSDSMARSQDNALNPYPPSLQHHSPHQRFNPSVSSSSMPQMSNNQQILQQSYPQMKPKINPSAGENMSGPMPLLPKQYKDGHEMTGINSQGQKLSTGSTISSAQFSHSGTISPSRSLQGNQKAFGPTISQNQSQPVTRSNQIITSSNTSQNMTQNQRHTNTSVANASNVSSSSFQMYSQPLVTSQLTTNGPHGGVTNCDVPGARQTNTVTASRTDSSFTGTQQRLGQDGKVQSGQEAYGHQSNISNQYSQHPATSAGVTSGSLSSTVGSSVQGHAQTSAYPYASGSNQNSQSQILPPTSLNKLGQGSNPYIFQGSANNSAGQYPGMPSSQVKTPTSVPASFGPTKPHSLVTANASQIPPPPTNVSGQYPPVSGQNPRYPNPPNSSAPGQYISSPPSNQVPGQQPPPGPPLPGLPSGPPPGPPPSQGQQFQQVSNQAPQYPLGGVSSGYSSHGLPPTQTAYQSSVPQDGQQLSKRYPQPIYPTSQPADGLVAPMGNLSVTRQGFNKLWGLEYYDLLQTRNILPPDRVEAPKVKLHQEFLDNVNCSPDIFRCTLTKIPESNSLLQKSRLPLGILIHPFKDLNHLPVIQCSTIVRCRVCRTYIHPFVYFVDHKHWKCNLCFRVNELPEEFQYDPVSKTYGDPTRRPEVKSSTIEFIAPSEYMLRPPQPAVYLFVLDVSQLAVESGYLQIFCDVLLDELDRLPGDGRTQIGFITFDSNVHFYNLAEGLSQPQQMIVLDTDDVFLPCPDNLLVNLAESRELVRDLLQQLPQKFQTSYDNHSALGAALQAAYKLMAPTGGRISVFQSSLPTTGPGSLVAREDPNQRSGKDAPHLNPATDFYKLLALDCSGQQVAVDLFLLNSQYCDLATTSGVSRFSGGCIYHFPLFKASNVLQAESFERVLRRYFSRKIGFEAVMRIRCSRGLAIHTFHGNFFVRSTDLLSLPNVNPDAGFGMQVSIEESLSEVQNVCFQAALLYTTSKGERRIRVHTLCLPVATTLPDILNAADQQCIVGLLAKMAVDRSHQSSLSDARDAFINVAIDVLSAYRVVQPSGPSGALLAPHNLRLLPLYILALLKYVAFRTGQSTRLDDRLYAMCQMKTLPLAFLIQTIYPDLYPVHCLEEQLTTLEDGTLIPQPPRLHLTAEKLDHRGAFLLDTGDHMLMYVGRSVSPEFCTDVLGVAGFNSIPEEMYELPVLESVKSENIRNFINRLQAERPQCATLEIIRDDSPRRVKFTERLIEDRTESALSYYEFLQHLKANVK</sequence>
<dbReference type="InterPro" id="IPR036180">
    <property type="entry name" value="Gelsolin-like_dom_sf"/>
</dbReference>
<feature type="region of interest" description="Disordered" evidence="13">
    <location>
        <begin position="275"/>
        <end position="294"/>
    </location>
</feature>
<evidence type="ECO:0000256" key="13">
    <source>
        <dbReference type="SAM" id="MobiDB-lite"/>
    </source>
</evidence>
<dbReference type="GO" id="GO:0070971">
    <property type="term" value="C:endoplasmic reticulum exit site"/>
    <property type="evidence" value="ECO:0007669"/>
    <property type="project" value="TreeGrafter"/>
</dbReference>
<feature type="domain" description="Sec23/Sec24 helical" evidence="17">
    <location>
        <begin position="1091"/>
        <end position="1191"/>
    </location>
</feature>
<dbReference type="Pfam" id="PF00626">
    <property type="entry name" value="Gelsolin"/>
    <property type="match status" value="1"/>
</dbReference>
<keyword evidence="10" id="KW-0333">Golgi apparatus</keyword>
<feature type="compositionally biased region" description="Low complexity" evidence="13">
    <location>
        <begin position="121"/>
        <end position="137"/>
    </location>
</feature>
<dbReference type="GO" id="GO:0000149">
    <property type="term" value="F:SNARE binding"/>
    <property type="evidence" value="ECO:0007669"/>
    <property type="project" value="TreeGrafter"/>
</dbReference>
<evidence type="ECO:0000256" key="1">
    <source>
        <dbReference type="ARBA" id="ARBA00004299"/>
    </source>
</evidence>
<gene>
    <name evidence="19" type="ORF">R5R35_011344</name>
</gene>
<dbReference type="SUPFAM" id="SSF81995">
    <property type="entry name" value="beta-sandwich domain of Sec23/24"/>
    <property type="match status" value="1"/>
</dbReference>
<keyword evidence="12" id="KW-0968">Cytoplasmic vesicle</keyword>
<keyword evidence="8" id="KW-0931">ER-Golgi transport</keyword>
<evidence type="ECO:0000256" key="11">
    <source>
        <dbReference type="ARBA" id="ARBA00023136"/>
    </source>
</evidence>
<dbReference type="InterPro" id="IPR006896">
    <property type="entry name" value="Sec23/24_trunk_dom"/>
</dbReference>
<dbReference type="EMBL" id="JAZDUA010000015">
    <property type="protein sequence ID" value="KAK7873278.1"/>
    <property type="molecule type" value="Genomic_DNA"/>
</dbReference>
<proteinExistence type="inferred from homology"/>
<dbReference type="InterPro" id="IPR006900">
    <property type="entry name" value="Sec23/24_helical_dom"/>
</dbReference>
<dbReference type="Pfam" id="PF04815">
    <property type="entry name" value="Sec23_helical"/>
    <property type="match status" value="1"/>
</dbReference>
<feature type="compositionally biased region" description="Polar residues" evidence="13">
    <location>
        <begin position="546"/>
        <end position="563"/>
    </location>
</feature>
<feature type="compositionally biased region" description="Low complexity" evidence="13">
    <location>
        <begin position="483"/>
        <end position="492"/>
    </location>
</feature>
<feature type="compositionally biased region" description="Low complexity" evidence="13">
    <location>
        <begin position="344"/>
        <end position="362"/>
    </location>
</feature>
<dbReference type="Pfam" id="PF08033">
    <property type="entry name" value="Sec23_BS"/>
    <property type="match status" value="1"/>
</dbReference>
<dbReference type="GO" id="GO:0005789">
    <property type="term" value="C:endoplasmic reticulum membrane"/>
    <property type="evidence" value="ECO:0007669"/>
    <property type="project" value="UniProtKB-SubCell"/>
</dbReference>
<dbReference type="InterPro" id="IPR007123">
    <property type="entry name" value="Gelsolin-like_dom"/>
</dbReference>
<evidence type="ECO:0000259" key="17">
    <source>
        <dbReference type="Pfam" id="PF04815"/>
    </source>
</evidence>
<dbReference type="GO" id="GO:0008270">
    <property type="term" value="F:zinc ion binding"/>
    <property type="evidence" value="ECO:0007669"/>
    <property type="project" value="InterPro"/>
</dbReference>
<evidence type="ECO:0000259" key="18">
    <source>
        <dbReference type="Pfam" id="PF08033"/>
    </source>
</evidence>
<keyword evidence="7" id="KW-0256">Endoplasmic reticulum</keyword>
<evidence type="ECO:0000313" key="19">
    <source>
        <dbReference type="EMBL" id="KAK7873278.1"/>
    </source>
</evidence>
<keyword evidence="5" id="KW-0813">Transport</keyword>
<feature type="compositionally biased region" description="Polar residues" evidence="13">
    <location>
        <begin position="177"/>
        <end position="230"/>
    </location>
</feature>
<feature type="region of interest" description="Disordered" evidence="13">
    <location>
        <begin position="239"/>
        <end position="258"/>
    </location>
</feature>
<feature type="compositionally biased region" description="Low complexity" evidence="13">
    <location>
        <begin position="66"/>
        <end position="80"/>
    </location>
</feature>
<evidence type="ECO:0000259" key="14">
    <source>
        <dbReference type="Pfam" id="PF00626"/>
    </source>
</evidence>
<feature type="compositionally biased region" description="Low complexity" evidence="13">
    <location>
        <begin position="516"/>
        <end position="526"/>
    </location>
</feature>
<dbReference type="Proteomes" id="UP001378592">
    <property type="component" value="Unassembled WGS sequence"/>
</dbReference>
<accession>A0AAN9VZJ5</accession>
<comment type="similarity">
    <text evidence="4">Belongs to the SEC23/SEC24 family. SEC24 subfamily.</text>
</comment>
<evidence type="ECO:0000256" key="10">
    <source>
        <dbReference type="ARBA" id="ARBA00023034"/>
    </source>
</evidence>
<dbReference type="Gene3D" id="3.40.20.10">
    <property type="entry name" value="Severin"/>
    <property type="match status" value="1"/>
</dbReference>
<keyword evidence="20" id="KW-1185">Reference proteome</keyword>
<feature type="compositionally biased region" description="Polar residues" evidence="13">
    <location>
        <begin position="239"/>
        <end position="249"/>
    </location>
</feature>
<dbReference type="InterPro" id="IPR029006">
    <property type="entry name" value="ADF-H/Gelsolin-like_dom_sf"/>
</dbReference>
<feature type="compositionally biased region" description="Pro residues" evidence="13">
    <location>
        <begin position="493"/>
        <end position="515"/>
    </location>
</feature>
<dbReference type="InterPro" id="IPR036174">
    <property type="entry name" value="Znf_Sec23_Sec24_sf"/>
</dbReference>
<comment type="subcellular location">
    <subcellularLocation>
        <location evidence="1">Cytoplasmic vesicle</location>
        <location evidence="1">COPII-coated vesicle membrane</location>
        <topology evidence="1">Peripheral membrane protein</topology>
        <orientation evidence="1">Cytoplasmic side</orientation>
    </subcellularLocation>
    <subcellularLocation>
        <location evidence="3">Endoplasmic reticulum membrane</location>
        <topology evidence="3">Peripheral membrane protein</topology>
        <orientation evidence="3">Cytoplasmic side</orientation>
    </subcellularLocation>
    <subcellularLocation>
        <location evidence="2">Golgi apparatus membrane</location>
    </subcellularLocation>
</comment>
<feature type="compositionally biased region" description="Polar residues" evidence="13">
    <location>
        <begin position="299"/>
        <end position="343"/>
    </location>
</feature>
<feature type="region of interest" description="Disordered" evidence="13">
    <location>
        <begin position="898"/>
        <end position="918"/>
    </location>
</feature>
<evidence type="ECO:0000259" key="15">
    <source>
        <dbReference type="Pfam" id="PF04810"/>
    </source>
</evidence>
<keyword evidence="6" id="KW-0963">Cytoplasm</keyword>
<organism evidence="19 20">
    <name type="scientific">Gryllus longicercus</name>
    <dbReference type="NCBI Taxonomy" id="2509291"/>
    <lineage>
        <taxon>Eukaryota</taxon>
        <taxon>Metazoa</taxon>
        <taxon>Ecdysozoa</taxon>
        <taxon>Arthropoda</taxon>
        <taxon>Hexapoda</taxon>
        <taxon>Insecta</taxon>
        <taxon>Pterygota</taxon>
        <taxon>Neoptera</taxon>
        <taxon>Polyneoptera</taxon>
        <taxon>Orthoptera</taxon>
        <taxon>Ensifera</taxon>
        <taxon>Gryllidea</taxon>
        <taxon>Grylloidea</taxon>
        <taxon>Gryllidae</taxon>
        <taxon>Gryllinae</taxon>
        <taxon>Gryllus</taxon>
    </lineage>
</organism>
<dbReference type="CDD" id="cd01479">
    <property type="entry name" value="Sec24-like"/>
    <property type="match status" value="1"/>
</dbReference>
<feature type="region of interest" description="Disordered" evidence="13">
    <location>
        <begin position="299"/>
        <end position="568"/>
    </location>
</feature>
<dbReference type="Pfam" id="PF04810">
    <property type="entry name" value="zf-Sec23_Sec24"/>
    <property type="match status" value="1"/>
</dbReference>
<feature type="region of interest" description="Disordered" evidence="13">
    <location>
        <begin position="1"/>
        <end position="230"/>
    </location>
</feature>
<dbReference type="Gene3D" id="2.60.40.1670">
    <property type="entry name" value="beta-sandwich domain of Sec23/24"/>
    <property type="match status" value="1"/>
</dbReference>